<organism evidence="3 4">
    <name type="scientific">Promicromonospora alba</name>
    <dbReference type="NCBI Taxonomy" id="1616110"/>
    <lineage>
        <taxon>Bacteria</taxon>
        <taxon>Bacillati</taxon>
        <taxon>Actinomycetota</taxon>
        <taxon>Actinomycetes</taxon>
        <taxon>Micrococcales</taxon>
        <taxon>Promicromonosporaceae</taxon>
        <taxon>Promicromonospora</taxon>
    </lineage>
</organism>
<dbReference type="Proteomes" id="UP001596011">
    <property type="component" value="Unassembled WGS sequence"/>
</dbReference>
<gene>
    <name evidence="3" type="ORF">ACFO6V_09220</name>
</gene>
<protein>
    <submittedName>
        <fullName evidence="3">DUF5819 family protein</fullName>
    </submittedName>
</protein>
<keyword evidence="2" id="KW-0472">Membrane</keyword>
<keyword evidence="2" id="KW-1133">Transmembrane helix</keyword>
<name>A0ABV9HGX6_9MICO</name>
<proteinExistence type="predicted"/>
<accession>A0ABV9HGX6</accession>
<dbReference type="RefSeq" id="WP_377134469.1">
    <property type="nucleotide sequence ID" value="NZ_JBHSFI010000003.1"/>
</dbReference>
<evidence type="ECO:0000256" key="2">
    <source>
        <dbReference type="SAM" id="Phobius"/>
    </source>
</evidence>
<dbReference type="EMBL" id="JBHSFI010000003">
    <property type="protein sequence ID" value="MFC4628411.1"/>
    <property type="molecule type" value="Genomic_DNA"/>
</dbReference>
<evidence type="ECO:0000313" key="3">
    <source>
        <dbReference type="EMBL" id="MFC4628411.1"/>
    </source>
</evidence>
<evidence type="ECO:0000256" key="1">
    <source>
        <dbReference type="SAM" id="MobiDB-lite"/>
    </source>
</evidence>
<feature type="compositionally biased region" description="Polar residues" evidence="1">
    <location>
        <begin position="1"/>
        <end position="17"/>
    </location>
</feature>
<dbReference type="Pfam" id="PF19136">
    <property type="entry name" value="DUF5819"/>
    <property type="match status" value="1"/>
</dbReference>
<dbReference type="InterPro" id="IPR043857">
    <property type="entry name" value="DUF5819"/>
</dbReference>
<comment type="caution">
    <text evidence="3">The sequence shown here is derived from an EMBL/GenBank/DDBJ whole genome shotgun (WGS) entry which is preliminary data.</text>
</comment>
<reference evidence="4" key="1">
    <citation type="journal article" date="2019" name="Int. J. Syst. Evol. Microbiol.">
        <title>The Global Catalogue of Microorganisms (GCM) 10K type strain sequencing project: providing services to taxonomists for standard genome sequencing and annotation.</title>
        <authorList>
            <consortium name="The Broad Institute Genomics Platform"/>
            <consortium name="The Broad Institute Genome Sequencing Center for Infectious Disease"/>
            <person name="Wu L."/>
            <person name="Ma J."/>
        </authorList>
    </citation>
    <scope>NUCLEOTIDE SEQUENCE [LARGE SCALE GENOMIC DNA]</scope>
    <source>
        <strain evidence="4">CCUG 42722</strain>
    </source>
</reference>
<evidence type="ECO:0000313" key="4">
    <source>
        <dbReference type="Proteomes" id="UP001596011"/>
    </source>
</evidence>
<keyword evidence="2" id="KW-0812">Transmembrane</keyword>
<keyword evidence="4" id="KW-1185">Reference proteome</keyword>
<sequence length="302" mass="31462">MSTAQDAGSAGSLSAEPSGTAPAAPAVSRRVRFVVIGVWALLLTHFAATFLWTAPGFLTGRPDDGTAGPPRTSALAAYMTPVFAQSWSIFAPSPLHVEYTLQVRGMYERGSDGALLPGPWIDTTAVEARALTGHLLPAATERPARRLASDARAAYLKLPEKARLVVLRSPAAGPAPRRIPPEPWPALRAALLDDGAPPAVVDEYLAQDRALAAYATQVLRADGATGGPASGAGRPGRALMYVQAKVVRHGVTRHGAQVRPGPDGLTVGARPPYAVAGQDDAAFRSAWDALRYESPADDGGAP</sequence>
<feature type="region of interest" description="Disordered" evidence="1">
    <location>
        <begin position="1"/>
        <end position="22"/>
    </location>
</feature>
<feature type="transmembrane region" description="Helical" evidence="2">
    <location>
        <begin position="33"/>
        <end position="52"/>
    </location>
</feature>